<sequence>MISVTPFQTQAVLPPVFRDYGADVRFGGAVQTLRVSENNPLLRQLLETPGEGRVLVVDGDGSLNCALLGRLLGQLAVDHGWAGVTIHGCIRDVAELRTLPLGIRALASHPRRSGKAPLGEIGVPLDFMGVRVQPGMTLYADEDGILLLPDTGSMAAAN</sequence>
<comment type="catalytic activity">
    <reaction evidence="7 8">
        <text>oxaloacetate + H(+) = pyruvate + CO2</text>
        <dbReference type="Rhea" id="RHEA:15641"/>
        <dbReference type="ChEBI" id="CHEBI:15361"/>
        <dbReference type="ChEBI" id="CHEBI:15378"/>
        <dbReference type="ChEBI" id="CHEBI:16452"/>
        <dbReference type="ChEBI" id="CHEBI:16526"/>
        <dbReference type="EC" id="4.1.1.112"/>
    </reaction>
</comment>
<evidence type="ECO:0000256" key="4">
    <source>
        <dbReference type="ARBA" id="ARBA00022723"/>
    </source>
</evidence>
<keyword evidence="4 8" id="KW-0479">Metal-binding</keyword>
<keyword evidence="10" id="KW-1185">Reference proteome</keyword>
<dbReference type="InterPro" id="IPR005493">
    <property type="entry name" value="RraA/RraA-like"/>
</dbReference>
<dbReference type="CDD" id="cd16841">
    <property type="entry name" value="RraA_family"/>
    <property type="match status" value="1"/>
</dbReference>
<proteinExistence type="inferred from homology"/>
<dbReference type="Proteomes" id="UP000647587">
    <property type="component" value="Unassembled WGS sequence"/>
</dbReference>
<dbReference type="RefSeq" id="WP_386837175.1">
    <property type="nucleotide sequence ID" value="NZ_JBHUEV010000001.1"/>
</dbReference>
<dbReference type="EC" id="4.1.1.112" evidence="8"/>
<evidence type="ECO:0000256" key="3">
    <source>
        <dbReference type="ARBA" id="ARBA00011233"/>
    </source>
</evidence>
<dbReference type="InterPro" id="IPR036704">
    <property type="entry name" value="RraA/RraA-like_sf"/>
</dbReference>
<evidence type="ECO:0000256" key="8">
    <source>
        <dbReference type="RuleBase" id="RU004338"/>
    </source>
</evidence>
<evidence type="ECO:0000256" key="6">
    <source>
        <dbReference type="ARBA" id="ARBA00025046"/>
    </source>
</evidence>
<comment type="catalytic activity">
    <reaction evidence="1 8">
        <text>4-hydroxy-4-methyl-2-oxoglutarate = 2 pyruvate</text>
        <dbReference type="Rhea" id="RHEA:22748"/>
        <dbReference type="ChEBI" id="CHEBI:15361"/>
        <dbReference type="ChEBI" id="CHEBI:58276"/>
        <dbReference type="EC" id="4.1.3.17"/>
    </reaction>
</comment>
<dbReference type="NCBIfam" id="NF006875">
    <property type="entry name" value="PRK09372.1"/>
    <property type="match status" value="1"/>
</dbReference>
<comment type="cofactor">
    <cofactor evidence="8">
        <name>a divalent metal cation</name>
        <dbReference type="ChEBI" id="CHEBI:60240"/>
    </cofactor>
</comment>
<evidence type="ECO:0000256" key="2">
    <source>
        <dbReference type="ARBA" id="ARBA00008621"/>
    </source>
</evidence>
<evidence type="ECO:0000313" key="9">
    <source>
        <dbReference type="EMBL" id="GGK24147.1"/>
    </source>
</evidence>
<keyword evidence="5 8" id="KW-0456">Lyase</keyword>
<comment type="caution">
    <text evidence="9">The sequence shown here is derived from an EMBL/GenBank/DDBJ whole genome shotgun (WGS) entry which is preliminary data.</text>
</comment>
<comment type="similarity">
    <text evidence="2 8">Belongs to the class II aldolase/RraA-like family.</text>
</comment>
<dbReference type="Pfam" id="PF03737">
    <property type="entry name" value="RraA-like"/>
    <property type="match status" value="1"/>
</dbReference>
<organism evidence="9 10">
    <name type="scientific">Deinococcus malanensis</name>
    <dbReference type="NCBI Taxonomy" id="1706855"/>
    <lineage>
        <taxon>Bacteria</taxon>
        <taxon>Thermotogati</taxon>
        <taxon>Deinococcota</taxon>
        <taxon>Deinococci</taxon>
        <taxon>Deinococcales</taxon>
        <taxon>Deinococcaceae</taxon>
        <taxon>Deinococcus</taxon>
    </lineage>
</organism>
<dbReference type="EMBL" id="BMPP01000006">
    <property type="protein sequence ID" value="GGK24147.1"/>
    <property type="molecule type" value="Genomic_DNA"/>
</dbReference>
<gene>
    <name evidence="9" type="ORF">GCM10008955_17160</name>
</gene>
<evidence type="ECO:0000256" key="7">
    <source>
        <dbReference type="ARBA" id="ARBA00047973"/>
    </source>
</evidence>
<evidence type="ECO:0000256" key="5">
    <source>
        <dbReference type="ARBA" id="ARBA00023239"/>
    </source>
</evidence>
<reference evidence="10" key="1">
    <citation type="journal article" date="2019" name="Int. J. Syst. Evol. Microbiol.">
        <title>The Global Catalogue of Microorganisms (GCM) 10K type strain sequencing project: providing services to taxonomists for standard genome sequencing and annotation.</title>
        <authorList>
            <consortium name="The Broad Institute Genomics Platform"/>
            <consortium name="The Broad Institute Genome Sequencing Center for Infectious Disease"/>
            <person name="Wu L."/>
            <person name="Ma J."/>
        </authorList>
    </citation>
    <scope>NUCLEOTIDE SEQUENCE [LARGE SCALE GENOMIC DNA]</scope>
    <source>
        <strain evidence="10">JCM 30331</strain>
    </source>
</reference>
<evidence type="ECO:0000256" key="1">
    <source>
        <dbReference type="ARBA" id="ARBA00001342"/>
    </source>
</evidence>
<comment type="function">
    <text evidence="6 8">Catalyzes the aldol cleavage of 4-hydroxy-4-methyl-2-oxoglutarate (HMG) into 2 molecules of pyruvate. Also contains a secondary oxaloacetate (OAA) decarboxylase activity due to the common pyruvate enolate transition state formed following C-C bond cleavage in the retro-aldol and decarboxylation reactions.</text>
</comment>
<dbReference type="InterPro" id="IPR010203">
    <property type="entry name" value="RraA"/>
</dbReference>
<dbReference type="NCBIfam" id="TIGR01935">
    <property type="entry name" value="NOT-MenG"/>
    <property type="match status" value="1"/>
</dbReference>
<dbReference type="PANTHER" id="PTHR33254">
    <property type="entry name" value="4-HYDROXY-4-METHYL-2-OXOGLUTARATE ALDOLASE 3-RELATED"/>
    <property type="match status" value="1"/>
</dbReference>
<accession>A0ABQ2EWH7</accession>
<protein>
    <recommendedName>
        <fullName evidence="8">4-hydroxy-4-methyl-2-oxoglutarate aldolase</fullName>
        <shortName evidence="8">HMG aldolase</shortName>
        <ecNumber evidence="8">4.1.1.112</ecNumber>
        <ecNumber evidence="8">4.1.3.17</ecNumber>
    </recommendedName>
    <alternativeName>
        <fullName evidence="8">Oxaloacetate decarboxylase</fullName>
    </alternativeName>
</protein>
<dbReference type="PANTHER" id="PTHR33254:SF4">
    <property type="entry name" value="4-HYDROXY-4-METHYL-2-OXOGLUTARATE ALDOLASE 3-RELATED"/>
    <property type="match status" value="1"/>
</dbReference>
<dbReference type="SUPFAM" id="SSF89562">
    <property type="entry name" value="RraA-like"/>
    <property type="match status" value="1"/>
</dbReference>
<dbReference type="EC" id="4.1.3.17" evidence="8"/>
<comment type="subunit">
    <text evidence="3 8">Homotrimer.</text>
</comment>
<name>A0ABQ2EWH7_9DEIO</name>
<dbReference type="Gene3D" id="3.50.30.40">
    <property type="entry name" value="Ribonuclease E inhibitor RraA/RraA-like"/>
    <property type="match status" value="1"/>
</dbReference>
<evidence type="ECO:0000313" key="10">
    <source>
        <dbReference type="Proteomes" id="UP000647587"/>
    </source>
</evidence>